<organism evidence="3 4">
    <name type="scientific">Lachnoclostridium phytofermentans</name>
    <dbReference type="NCBI Taxonomy" id="66219"/>
    <lineage>
        <taxon>Bacteria</taxon>
        <taxon>Bacillati</taxon>
        <taxon>Bacillota</taxon>
        <taxon>Clostridia</taxon>
        <taxon>Lachnospirales</taxon>
        <taxon>Lachnospiraceae</taxon>
    </lineage>
</organism>
<dbReference type="HAMAP" id="MF_01940">
    <property type="entry name" value="RNA_CPDase"/>
    <property type="match status" value="1"/>
</dbReference>
<gene>
    <name evidence="3" type="primary">thpR</name>
    <name evidence="3" type="ORF">DHW61_04780</name>
</gene>
<reference evidence="3 4" key="1">
    <citation type="journal article" date="2018" name="Nat. Biotechnol.">
        <title>A standardized bacterial taxonomy based on genome phylogeny substantially revises the tree of life.</title>
        <authorList>
            <person name="Parks D.H."/>
            <person name="Chuvochina M."/>
            <person name="Waite D.W."/>
            <person name="Rinke C."/>
            <person name="Skarshewski A."/>
            <person name="Chaumeil P.A."/>
            <person name="Hugenholtz P."/>
        </authorList>
    </citation>
    <scope>NUCLEOTIDE SEQUENCE [LARGE SCALE GENOMIC DNA]</scope>
    <source>
        <strain evidence="3">UBA11728</strain>
    </source>
</reference>
<evidence type="ECO:0000256" key="2">
    <source>
        <dbReference type="HAMAP-Rule" id="MF_01940"/>
    </source>
</evidence>
<dbReference type="EMBL" id="DPVV01000166">
    <property type="protein sequence ID" value="HCL01721.1"/>
    <property type="molecule type" value="Genomic_DNA"/>
</dbReference>
<feature type="short sequence motif" description="HXTX 1" evidence="2">
    <location>
        <begin position="40"/>
        <end position="43"/>
    </location>
</feature>
<comment type="catalytic activity">
    <reaction evidence="2">
        <text>a 3'-end 2',3'-cyclophospho-ribonucleotide-RNA + H2O = a 3'-end 2'-phospho-ribonucleotide-RNA + H(+)</text>
        <dbReference type="Rhea" id="RHEA:11828"/>
        <dbReference type="Rhea" id="RHEA-COMP:10464"/>
        <dbReference type="Rhea" id="RHEA-COMP:17353"/>
        <dbReference type="ChEBI" id="CHEBI:15377"/>
        <dbReference type="ChEBI" id="CHEBI:15378"/>
        <dbReference type="ChEBI" id="CHEBI:83064"/>
        <dbReference type="ChEBI" id="CHEBI:173113"/>
        <dbReference type="EC" id="3.1.4.58"/>
    </reaction>
</comment>
<dbReference type="InterPro" id="IPR009097">
    <property type="entry name" value="Cyclic_Pdiesterase"/>
</dbReference>
<feature type="active site" description="Proton donor" evidence="2">
    <location>
        <position position="40"/>
    </location>
</feature>
<sequence length="176" mass="20309">MRIFIAINFTEEIKHKLYEQILNLKRQSVKGNFTRKENLHLTLAFLGEVDEKHLETLKNVINLLETSEFTIALSNMGAFRNGDELLPWVGIDPNTKLQVLQQRLIEGLKKSGFTPDEKNFTPHITLGRKVIMKSNTEINRYDGLCGKEIVVNAISIMKSERMNGILTYTEIYERKI</sequence>
<feature type="active site" description="Proton acceptor" evidence="2">
    <location>
        <position position="123"/>
    </location>
</feature>
<dbReference type="GO" id="GO:0004113">
    <property type="term" value="F:2',3'-cyclic-nucleotide 3'-phosphodiesterase activity"/>
    <property type="evidence" value="ECO:0007669"/>
    <property type="project" value="InterPro"/>
</dbReference>
<dbReference type="Proteomes" id="UP000262969">
    <property type="component" value="Unassembled WGS sequence"/>
</dbReference>
<comment type="function">
    <text evidence="2">Hydrolyzes RNA 2',3'-cyclic phosphodiester to an RNA 2'-phosphomonoester.</text>
</comment>
<comment type="caution">
    <text evidence="3">The sequence shown here is derived from an EMBL/GenBank/DDBJ whole genome shotgun (WGS) entry which is preliminary data.</text>
</comment>
<dbReference type="AlphaFoldDB" id="A0A3D2X3K4"/>
<dbReference type="Gene3D" id="3.90.1140.10">
    <property type="entry name" value="Cyclic phosphodiesterase"/>
    <property type="match status" value="1"/>
</dbReference>
<name>A0A3D2X3K4_9FIRM</name>
<dbReference type="PANTHER" id="PTHR35561">
    <property type="entry name" value="RNA 2',3'-CYCLIC PHOSPHODIESTERASE"/>
    <property type="match status" value="1"/>
</dbReference>
<keyword evidence="1 2" id="KW-0378">Hydrolase</keyword>
<dbReference type="GO" id="GO:0008664">
    <property type="term" value="F:RNA 2',3'-cyclic 3'-phosphodiesterase activity"/>
    <property type="evidence" value="ECO:0007669"/>
    <property type="project" value="UniProtKB-EC"/>
</dbReference>
<proteinExistence type="inferred from homology"/>
<accession>A0A3D2X3K4</accession>
<dbReference type="InterPro" id="IPR004175">
    <property type="entry name" value="RNA_CPDase"/>
</dbReference>
<evidence type="ECO:0000313" key="3">
    <source>
        <dbReference type="EMBL" id="HCL01721.1"/>
    </source>
</evidence>
<protein>
    <recommendedName>
        <fullName evidence="2">RNA 2',3'-cyclic phosphodiesterase</fullName>
        <shortName evidence="2">RNA 2',3'-CPDase</shortName>
        <ecNumber evidence="2">3.1.4.58</ecNumber>
    </recommendedName>
</protein>
<dbReference type="SUPFAM" id="SSF55144">
    <property type="entry name" value="LigT-like"/>
    <property type="match status" value="1"/>
</dbReference>
<dbReference type="Pfam" id="PF13563">
    <property type="entry name" value="2_5_RNA_ligase2"/>
    <property type="match status" value="1"/>
</dbReference>
<dbReference type="NCBIfam" id="TIGR02258">
    <property type="entry name" value="2_5_ligase"/>
    <property type="match status" value="1"/>
</dbReference>
<dbReference type="PANTHER" id="PTHR35561:SF1">
    <property type="entry name" value="RNA 2',3'-CYCLIC PHOSPHODIESTERASE"/>
    <property type="match status" value="1"/>
</dbReference>
<comment type="similarity">
    <text evidence="2">Belongs to the 2H phosphoesterase superfamily. ThpR family.</text>
</comment>
<feature type="short sequence motif" description="HXTX 2" evidence="2">
    <location>
        <begin position="123"/>
        <end position="126"/>
    </location>
</feature>
<evidence type="ECO:0000313" key="4">
    <source>
        <dbReference type="Proteomes" id="UP000262969"/>
    </source>
</evidence>
<evidence type="ECO:0000256" key="1">
    <source>
        <dbReference type="ARBA" id="ARBA00022801"/>
    </source>
</evidence>
<dbReference type="EC" id="3.1.4.58" evidence="2"/>